<sequence>MNETTGQSASLTPMQYLDRAMGALRDIGLVPKEGEEAPIVALLNKISDLAPEKTVIIARTLQQASFFNEVVREQIAAMNIGERYDDITQSFDSIRDDAKGMVDQLADGTISSWERVQNVWMKVSRGDIADRFEDIRKTYLDVARDTKDQIEREHIIQEAYSDFRGALKNAEVLALEVLKAAEEKLDAARKILEDASAKVAAAADVEPAERARLELDRDEKMRAMQDEDKRYQVAKDLSDNLTIGYNTSEVVMARLMQTTNAKERVYQQAISFFSTNETVLTALKASFTGLFGLNESTKTLDAMKEGVSKSLETLGEIGNQVQEAALKAGYGPTVRADAVKSLVDSVIGFQERSTEIITEMRKLATQNSEEIRDAVEDGKRRLAKLAAEGNALA</sequence>
<dbReference type="Proteomes" id="UP001320898">
    <property type="component" value="Unassembled WGS sequence"/>
</dbReference>
<evidence type="ECO:0000313" key="2">
    <source>
        <dbReference type="Proteomes" id="UP001320898"/>
    </source>
</evidence>
<gene>
    <name evidence="1" type="ORF">MUB46_03885</name>
</gene>
<name>A0AAW5QVG7_9HYPH</name>
<evidence type="ECO:0000313" key="1">
    <source>
        <dbReference type="EMBL" id="MCT8970992.1"/>
    </source>
</evidence>
<keyword evidence="2" id="KW-1185">Reference proteome</keyword>
<reference evidence="1 2" key="1">
    <citation type="submission" date="2022-04" db="EMBL/GenBank/DDBJ databases">
        <authorList>
            <person name="Ye Y.-Q."/>
            <person name="Du Z.-J."/>
        </authorList>
    </citation>
    <scope>NUCLEOTIDE SEQUENCE [LARGE SCALE GENOMIC DNA]</scope>
    <source>
        <strain evidence="1 2">A6E488</strain>
    </source>
</reference>
<dbReference type="AlphaFoldDB" id="A0AAW5QVG7"/>
<organism evidence="1 2">
    <name type="scientific">Microbaculum marinisediminis</name>
    <dbReference type="NCBI Taxonomy" id="2931392"/>
    <lineage>
        <taxon>Bacteria</taxon>
        <taxon>Pseudomonadati</taxon>
        <taxon>Pseudomonadota</taxon>
        <taxon>Alphaproteobacteria</taxon>
        <taxon>Hyphomicrobiales</taxon>
        <taxon>Tepidamorphaceae</taxon>
        <taxon>Microbaculum</taxon>
    </lineage>
</organism>
<dbReference type="EMBL" id="JALIDZ010000002">
    <property type="protein sequence ID" value="MCT8970992.1"/>
    <property type="molecule type" value="Genomic_DNA"/>
</dbReference>
<accession>A0AAW5QVG7</accession>
<proteinExistence type="predicted"/>
<comment type="caution">
    <text evidence="1">The sequence shown here is derived from an EMBL/GenBank/DDBJ whole genome shotgun (WGS) entry which is preliminary data.</text>
</comment>
<dbReference type="RefSeq" id="WP_261614569.1">
    <property type="nucleotide sequence ID" value="NZ_JALIDZ010000002.1"/>
</dbReference>
<protein>
    <submittedName>
        <fullName evidence="1">Cell surface protein</fullName>
    </submittedName>
</protein>